<evidence type="ECO:0000256" key="2">
    <source>
        <dbReference type="ARBA" id="ARBA00022732"/>
    </source>
</evidence>
<evidence type="ECO:0000256" key="1">
    <source>
        <dbReference type="ARBA" id="ARBA00004328"/>
    </source>
</evidence>
<name>A0A6J5N9Q8_9CAUD</name>
<gene>
    <name evidence="4" type="ORF">UFOVP614_10</name>
</gene>
<feature type="domain" description="Peptidase S74" evidence="3">
    <location>
        <begin position="1103"/>
        <end position="1198"/>
    </location>
</feature>
<keyword evidence="2" id="KW-1227">Viral tail protein</keyword>
<comment type="subcellular location">
    <subcellularLocation>
        <location evidence="1">Virion</location>
    </subcellularLocation>
</comment>
<evidence type="ECO:0000313" key="4">
    <source>
        <dbReference type="EMBL" id="CAB4152359.1"/>
    </source>
</evidence>
<dbReference type="GO" id="GO:0098015">
    <property type="term" value="C:virus tail"/>
    <property type="evidence" value="ECO:0007669"/>
    <property type="project" value="UniProtKB-KW"/>
</dbReference>
<dbReference type="InterPro" id="IPR030392">
    <property type="entry name" value="S74_ICA"/>
</dbReference>
<protein>
    <submittedName>
        <fullName evidence="4">Intramolecular chaperone auto-processing domain containing protein</fullName>
    </submittedName>
</protein>
<dbReference type="EMBL" id="LR796573">
    <property type="protein sequence ID" value="CAB4152359.1"/>
    <property type="molecule type" value="Genomic_DNA"/>
</dbReference>
<organism evidence="4">
    <name type="scientific">uncultured Caudovirales phage</name>
    <dbReference type="NCBI Taxonomy" id="2100421"/>
    <lineage>
        <taxon>Viruses</taxon>
        <taxon>Duplodnaviria</taxon>
        <taxon>Heunggongvirae</taxon>
        <taxon>Uroviricota</taxon>
        <taxon>Caudoviricetes</taxon>
        <taxon>Peduoviridae</taxon>
        <taxon>Maltschvirus</taxon>
        <taxon>Maltschvirus maltsch</taxon>
    </lineage>
</organism>
<sequence>MIGKKINQLATELAPVSTDLTIIGDPVSGVSKKITLAQLGAIFSGAVSFYNDYASFPASGDINVIYCAKDTKKLYLWSGSAYVEVFPSQALLDTYQLRSEKGNANGYASLDSSGKVPISQLPSSIMEYKGTWNAATNTPTLANGTGDTGDVYLCNVAGTVNFGAGPLTFAVGDYVVYSGTIWQRSSGAVGTVTSVAVSRSGDALAITGSPITTSGTINIGFAGTTAQYLRGDGTLATFPSIISQAQNLVTEVYNKTGATLTKGTIVYINGGQGNLPTITKALATGDSTSAQTYGVVQTDITNNNNGYVVVAGRLSDLDTQAYTEGTQLYLSSTTAGTWTSTKQYAPNHLVYVGIVVRAHPTQGIVEIKIQNGYEMDELHNVAAQSPSNNDGLFWEASTSLWKNKSIATVLGYTPANAATYVPYTGATANVDLGAFDLLSRSAYIEGTASSQSGLLIKQRGLYNFVTGAYTQIVTDTATELNIIHNQANTTRRRYSLSVAGLQDGDSFQYLMPRANGTIALTSQLTGGTVTSVAALTIGTSGTDLSSTVANGTTTPVITLNVPTASATNRGALSSTDWTTFNNKQNALTNPVTGTGTTNYLPKFTGTSTIGNSLVYDDGTNVGIGTTSPNTLLSLVGNHAGGQSILKIQSSTAYSSSGLSSIGFNDSDGSRKALVYTNTNGLQLETSTATSILFNPNGTTALTLASGGAATFSSSVTAGTRIIVSGSMILGEIISSYSTIETTSGNGIWLRPAGGSDPTGLKIATSGAATFSSSVNVGNFLTVSAASTLLAPSSGKSIEMVYRTDGANDYAFIQAYDRTNSVFKRLDFNSAVTILPSGNVGIGTTSPLQRLHVYNSASSSAAIFQGSSNSYIQLGVTNESYIGNVSGALLFEAGGSERMRITSGGNVGIGVTNPQTQLHLNGTITFTEAGFNTVRLNQIASQHSDGSSPNNFIRFLVSDGSGVTSERMRINGGGNVLIGTTTGDGYKLQIVGNSQASSTFGQTYSTVAAYSQWVNSSGAFVMGLDGAAGTTERMRITSGGNVLIGTTTENTSIKFRVIATNQWTSEFENSYTSGQQLFSLFSYNGTGLGSIQGNGSNVSYYTSSDYRLKDDLKQFNALEKILSLNVYDFKWKSTGQRMDGFIAHELQSILPYAVSGVKDGEQMQNVDYSKLTPVNTKAIQELYAIIQKQQIEIDTLKNK</sequence>
<reference evidence="4" key="1">
    <citation type="submission" date="2020-04" db="EMBL/GenBank/DDBJ databases">
        <authorList>
            <person name="Chiriac C."/>
            <person name="Salcher M."/>
            <person name="Ghai R."/>
            <person name="Kavagutti S V."/>
        </authorList>
    </citation>
    <scope>NUCLEOTIDE SEQUENCE</scope>
</reference>
<accession>A0A6J5N9Q8</accession>
<keyword evidence="2" id="KW-0946">Virion</keyword>
<evidence type="ECO:0000259" key="3">
    <source>
        <dbReference type="PROSITE" id="PS51688"/>
    </source>
</evidence>
<dbReference type="PROSITE" id="PS51688">
    <property type="entry name" value="ICA"/>
    <property type="match status" value="1"/>
</dbReference>
<dbReference type="Pfam" id="PF13884">
    <property type="entry name" value="Peptidase_S74"/>
    <property type="match status" value="1"/>
</dbReference>
<proteinExistence type="predicted"/>